<dbReference type="PANTHER" id="PTHR38009">
    <property type="entry name" value="CONSERVED HYPOTHETICAL PHAGE TAIL PROTEIN"/>
    <property type="match status" value="1"/>
</dbReference>
<dbReference type="Pfam" id="PF06841">
    <property type="entry name" value="Phage_T4_gp19"/>
    <property type="match status" value="1"/>
</dbReference>
<gene>
    <name evidence="1" type="ORF">FEE95_00905</name>
</gene>
<dbReference type="EMBL" id="VATY01000001">
    <property type="protein sequence ID" value="TMM58017.1"/>
    <property type="molecule type" value="Genomic_DNA"/>
</dbReference>
<reference evidence="1 2" key="1">
    <citation type="submission" date="2019-05" db="EMBL/GenBank/DDBJ databases">
        <authorList>
            <person name="Zhang J.-Y."/>
            <person name="Feg X."/>
            <person name="Du Z.-J."/>
        </authorList>
    </citation>
    <scope>NUCLEOTIDE SEQUENCE [LARGE SCALE GENOMIC DNA]</scope>
    <source>
        <strain evidence="1 2">RZ26</strain>
    </source>
</reference>
<dbReference type="PANTHER" id="PTHR38009:SF1">
    <property type="entry name" value="CONSERVED HYPOTHETICAL PHAGE TAIL PROTEIN"/>
    <property type="match status" value="1"/>
</dbReference>
<sequence length="153" mass="17647">MEDALSSGGYYPPVGFYFKVDFINIGNDNDTRFQSVGGLNMELDVENIKEGGQNLFEHKIPGRSKFSDLSLKRGLLLDSEVIKWVKNALYNREFVPVNMNIHLLNNEHNPLLTWKVFKAWPRKWNVSDLNATENSIMVETLEIAYNYFKVEKG</sequence>
<comment type="caution">
    <text evidence="1">The sequence shown here is derived from an EMBL/GenBank/DDBJ whole genome shotgun (WGS) entry which is preliminary data.</text>
</comment>
<keyword evidence="2" id="KW-1185">Reference proteome</keyword>
<dbReference type="GO" id="GO:0005198">
    <property type="term" value="F:structural molecule activity"/>
    <property type="evidence" value="ECO:0007669"/>
    <property type="project" value="InterPro"/>
</dbReference>
<dbReference type="InterPro" id="IPR010667">
    <property type="entry name" value="Phage_T4_Gp19"/>
</dbReference>
<protein>
    <submittedName>
        <fullName evidence="1">Phage tail protein</fullName>
    </submittedName>
</protein>
<organism evidence="1 2">
    <name type="scientific">Maribacter algarum</name>
    <name type="common">ex Zhang et al. 2020</name>
    <dbReference type="NCBI Taxonomy" id="2578118"/>
    <lineage>
        <taxon>Bacteria</taxon>
        <taxon>Pseudomonadati</taxon>
        <taxon>Bacteroidota</taxon>
        <taxon>Flavobacteriia</taxon>
        <taxon>Flavobacteriales</taxon>
        <taxon>Flavobacteriaceae</taxon>
        <taxon>Maribacter</taxon>
    </lineage>
</organism>
<dbReference type="NCBIfam" id="TIGR02241">
    <property type="entry name" value="conserved hypothetical phage tail region protein"/>
    <property type="match status" value="1"/>
</dbReference>
<name>A0A5S3PXL7_9FLAO</name>
<evidence type="ECO:0000313" key="2">
    <source>
        <dbReference type="Proteomes" id="UP000310314"/>
    </source>
</evidence>
<dbReference type="InterPro" id="IPR011747">
    <property type="entry name" value="CHP02241"/>
</dbReference>
<accession>A0A5S3PXL7</accession>
<dbReference type="RefSeq" id="WP_138655949.1">
    <property type="nucleotide sequence ID" value="NZ_VATY01000001.1"/>
</dbReference>
<dbReference type="OrthoDB" id="9799891at2"/>
<dbReference type="Proteomes" id="UP000310314">
    <property type="component" value="Unassembled WGS sequence"/>
</dbReference>
<evidence type="ECO:0000313" key="1">
    <source>
        <dbReference type="EMBL" id="TMM58017.1"/>
    </source>
</evidence>
<proteinExistence type="predicted"/>
<dbReference type="AlphaFoldDB" id="A0A5S3PXL7"/>